<dbReference type="SMART" id="SM00871">
    <property type="entry name" value="AraC_E_bind"/>
    <property type="match status" value="1"/>
</dbReference>
<evidence type="ECO:0000313" key="3">
    <source>
        <dbReference type="Proteomes" id="UP000198705"/>
    </source>
</evidence>
<dbReference type="PANTHER" id="PTHR36444:SF3">
    <property type="entry name" value="TRANSCRIPTIONAL ACTIVATOR, PUTATIVE-RELATED"/>
    <property type="match status" value="1"/>
</dbReference>
<dbReference type="Gene3D" id="3.20.80.10">
    <property type="entry name" value="Regulatory factor, effector binding domain"/>
    <property type="match status" value="1"/>
</dbReference>
<dbReference type="EMBL" id="FOVN01000001">
    <property type="protein sequence ID" value="SFN53974.1"/>
    <property type="molecule type" value="Genomic_DNA"/>
</dbReference>
<dbReference type="InterPro" id="IPR010499">
    <property type="entry name" value="AraC_E-bd"/>
</dbReference>
<gene>
    <name evidence="2" type="ORF">SAMN04487989_1011097</name>
</gene>
<dbReference type="Pfam" id="PF06445">
    <property type="entry name" value="GyrI-like"/>
    <property type="match status" value="1"/>
</dbReference>
<evidence type="ECO:0000259" key="1">
    <source>
        <dbReference type="SMART" id="SM00871"/>
    </source>
</evidence>
<keyword evidence="3" id="KW-1185">Reference proteome</keyword>
<reference evidence="3" key="1">
    <citation type="submission" date="2016-10" db="EMBL/GenBank/DDBJ databases">
        <authorList>
            <person name="Varghese N."/>
            <person name="Submissions S."/>
        </authorList>
    </citation>
    <scope>NUCLEOTIDE SEQUENCE [LARGE SCALE GENOMIC DNA]</scope>
    <source>
        <strain evidence="3">DSM 23925</strain>
    </source>
</reference>
<name>A0A1I4ZUQ9_9FLAO</name>
<dbReference type="Proteomes" id="UP000198705">
    <property type="component" value="Unassembled WGS sequence"/>
</dbReference>
<dbReference type="InterPro" id="IPR011256">
    <property type="entry name" value="Reg_factor_effector_dom_sf"/>
</dbReference>
<dbReference type="RefSeq" id="WP_092206597.1">
    <property type="nucleotide sequence ID" value="NZ_FOVN01000001.1"/>
</dbReference>
<sequence length="159" mass="18507">MDYQKVTTKDLLIIGNNAKLSFITNGEGTGKLAKQFMPRLDEITNRVGTHSFSIQNYKNFNIKTMTPKTLFEKWVGVEVLSFNTIPENMETLIIPGGNFLVFPFQGSIAEFVKFWQHIHNEWLPNARYQLDNRPHFEKLPSGYNPMRDDNQEEIWIPVK</sequence>
<organism evidence="2 3">
    <name type="scientific">Bizionia echini</name>
    <dbReference type="NCBI Taxonomy" id="649333"/>
    <lineage>
        <taxon>Bacteria</taxon>
        <taxon>Pseudomonadati</taxon>
        <taxon>Bacteroidota</taxon>
        <taxon>Flavobacteriia</taxon>
        <taxon>Flavobacteriales</taxon>
        <taxon>Flavobacteriaceae</taxon>
        <taxon>Bizionia</taxon>
    </lineage>
</organism>
<dbReference type="SUPFAM" id="SSF55136">
    <property type="entry name" value="Probable bacterial effector-binding domain"/>
    <property type="match status" value="1"/>
</dbReference>
<dbReference type="InterPro" id="IPR053182">
    <property type="entry name" value="YobU-like_regulator"/>
</dbReference>
<dbReference type="PANTHER" id="PTHR36444">
    <property type="entry name" value="TRANSCRIPTIONAL REGULATOR PROTEIN YOBU-RELATED"/>
    <property type="match status" value="1"/>
</dbReference>
<dbReference type="AlphaFoldDB" id="A0A1I4ZUQ9"/>
<dbReference type="OrthoDB" id="8560232at2"/>
<evidence type="ECO:0000313" key="2">
    <source>
        <dbReference type="EMBL" id="SFN53974.1"/>
    </source>
</evidence>
<proteinExistence type="predicted"/>
<dbReference type="STRING" id="649333.SAMN04487989_1011097"/>
<dbReference type="InterPro" id="IPR029442">
    <property type="entry name" value="GyrI-like"/>
</dbReference>
<accession>A0A1I4ZUQ9</accession>
<feature type="domain" description="AraC effector-binding" evidence="1">
    <location>
        <begin position="1"/>
        <end position="159"/>
    </location>
</feature>
<protein>
    <submittedName>
        <fullName evidence="2">AraC family transcriptional regulator</fullName>
    </submittedName>
</protein>